<organism evidence="1 2">
    <name type="scientific">Porphyromonas gingivicanis</name>
    <dbReference type="NCBI Taxonomy" id="266762"/>
    <lineage>
        <taxon>Bacteria</taxon>
        <taxon>Pseudomonadati</taxon>
        <taxon>Bacteroidota</taxon>
        <taxon>Bacteroidia</taxon>
        <taxon>Bacteroidales</taxon>
        <taxon>Porphyromonadaceae</taxon>
        <taxon>Porphyromonas</taxon>
    </lineage>
</organism>
<dbReference type="AlphaFoldDB" id="A0A0A2G4N2"/>
<dbReference type="EMBL" id="JQZW01000008">
    <property type="protein sequence ID" value="KGN98216.1"/>
    <property type="molecule type" value="Genomic_DNA"/>
</dbReference>
<protein>
    <submittedName>
        <fullName evidence="1">Uncharacterized protein</fullName>
    </submittedName>
</protein>
<name>A0A0A2G4N2_9PORP</name>
<gene>
    <name evidence="1" type="ORF">HQ36_04755</name>
</gene>
<keyword evidence="2" id="KW-1185">Reference proteome</keyword>
<reference evidence="1 2" key="1">
    <citation type="submission" date="2014-08" db="EMBL/GenBank/DDBJ databases">
        <title>Porphyromonas gingivicanis strain:COT-022_OH1391 Genome sequencing.</title>
        <authorList>
            <person name="Wallis C."/>
            <person name="Deusch O."/>
            <person name="O'Flynn C."/>
            <person name="Davis I."/>
            <person name="Jospin G."/>
            <person name="Darling A.E."/>
            <person name="Coil D.A."/>
            <person name="Alexiev A."/>
            <person name="Horsfall A."/>
            <person name="Kirkwood N."/>
            <person name="Harris S."/>
            <person name="Eisen J.A."/>
        </authorList>
    </citation>
    <scope>NUCLEOTIDE SEQUENCE [LARGE SCALE GENOMIC DNA]</scope>
    <source>
        <strain evidence="2">COT-022 OH1391</strain>
    </source>
</reference>
<proteinExistence type="predicted"/>
<evidence type="ECO:0000313" key="2">
    <source>
        <dbReference type="Proteomes" id="UP000030134"/>
    </source>
</evidence>
<sequence length="165" mass="19425">MSLFSLDKISMLSERDLWVFERKSLLSTYKLERGSLATIENLRKISKILTSLFQNLTSLFRETCTTFKNRLSRSSQKRRYKVFERYKGCLKKVRWFGSKPSVQTVETIAPFKRELLCFLLEVYVFLAYLQFFIKKEPYKGSLKEGLNSSKRYSYRGNDTTTSTVA</sequence>
<accession>A0A0A2G4N2</accession>
<comment type="caution">
    <text evidence="1">The sequence shown here is derived from an EMBL/GenBank/DDBJ whole genome shotgun (WGS) entry which is preliminary data.</text>
</comment>
<evidence type="ECO:0000313" key="1">
    <source>
        <dbReference type="EMBL" id="KGN98216.1"/>
    </source>
</evidence>
<dbReference type="Proteomes" id="UP000030134">
    <property type="component" value="Unassembled WGS sequence"/>
</dbReference>